<comment type="subcellular location">
    <subcellularLocation>
        <location evidence="1">Cytoplasm</location>
    </subcellularLocation>
</comment>
<name>A0ABT9PIJ3_9ACTO</name>
<feature type="coiled-coil region" evidence="9">
    <location>
        <begin position="143"/>
        <end position="173"/>
    </location>
</feature>
<feature type="coiled-coil region" evidence="9">
    <location>
        <begin position="33"/>
        <end position="67"/>
    </location>
</feature>
<protein>
    <recommendedName>
        <fullName evidence="3">Cell wall synthesis protein Wag31</fullName>
    </recommendedName>
    <alternativeName>
        <fullName evidence="8">Antigen 84</fullName>
    </alternativeName>
</protein>
<dbReference type="Pfam" id="PF05103">
    <property type="entry name" value="DivIVA"/>
    <property type="match status" value="1"/>
</dbReference>
<dbReference type="NCBIfam" id="TIGR03544">
    <property type="entry name" value="DivI1A_domain"/>
    <property type="match status" value="1"/>
</dbReference>
<dbReference type="PANTHER" id="PTHR35794:SF2">
    <property type="entry name" value="CELL DIVISION PROTEIN DIVIVA"/>
    <property type="match status" value="1"/>
</dbReference>
<evidence type="ECO:0000256" key="6">
    <source>
        <dbReference type="ARBA" id="ARBA00023054"/>
    </source>
</evidence>
<keyword evidence="5" id="KW-0132">Cell division</keyword>
<dbReference type="PANTHER" id="PTHR35794">
    <property type="entry name" value="CELL DIVISION PROTEIN DIVIVA"/>
    <property type="match status" value="1"/>
</dbReference>
<keyword evidence="6 9" id="KW-0175">Coiled coil</keyword>
<evidence type="ECO:0000256" key="9">
    <source>
        <dbReference type="SAM" id="Coils"/>
    </source>
</evidence>
<dbReference type="EMBL" id="JAUSQL010000001">
    <property type="protein sequence ID" value="MDP9832214.1"/>
    <property type="molecule type" value="Genomic_DNA"/>
</dbReference>
<evidence type="ECO:0000313" key="11">
    <source>
        <dbReference type="Proteomes" id="UP001230145"/>
    </source>
</evidence>
<proteinExistence type="inferred from homology"/>
<dbReference type="Proteomes" id="UP001230145">
    <property type="component" value="Unassembled WGS sequence"/>
</dbReference>
<evidence type="ECO:0000313" key="10">
    <source>
        <dbReference type="EMBL" id="MDP9832214.1"/>
    </source>
</evidence>
<dbReference type="InterPro" id="IPR007793">
    <property type="entry name" value="DivIVA_fam"/>
</dbReference>
<comment type="caution">
    <text evidence="10">The sequence shown here is derived from an EMBL/GenBank/DDBJ whole genome shotgun (WGS) entry which is preliminary data.</text>
</comment>
<evidence type="ECO:0000256" key="8">
    <source>
        <dbReference type="ARBA" id="ARBA00031737"/>
    </source>
</evidence>
<dbReference type="InterPro" id="IPR019933">
    <property type="entry name" value="DivIVA_domain"/>
</dbReference>
<evidence type="ECO:0000256" key="4">
    <source>
        <dbReference type="ARBA" id="ARBA00022490"/>
    </source>
</evidence>
<reference evidence="10 11" key="1">
    <citation type="submission" date="2023-07" db="EMBL/GenBank/DDBJ databases">
        <title>Sequencing the genomes of 1000 actinobacteria strains.</title>
        <authorList>
            <person name="Klenk H.-P."/>
        </authorList>
    </citation>
    <scope>NUCLEOTIDE SEQUENCE [LARGE SCALE GENOMIC DNA]</scope>
    <source>
        <strain evidence="10 11">DSM 19515</strain>
    </source>
</reference>
<keyword evidence="11" id="KW-1185">Reference proteome</keyword>
<sequence>MAQLTEHDVVNMRFNEPKRAEDGFDKDQVDFFLDEVAETIATLTKEKAELEAQLQTAKARITELENQLGLSTPQADQAAPSDATSTAQFAQVQPAASEVTDATSMLALAQRLHDEHVANGKAEEERIITEANAERTRIITEAEDIHNRTLTKLEEERSLLERKISELREFERDYRTRLRSYLESLLQNVEMQNNSNQ</sequence>
<evidence type="ECO:0000256" key="2">
    <source>
        <dbReference type="ARBA" id="ARBA00009008"/>
    </source>
</evidence>
<organism evidence="10 11">
    <name type="scientific">Trueperella abortisuis</name>
    <dbReference type="NCBI Taxonomy" id="445930"/>
    <lineage>
        <taxon>Bacteria</taxon>
        <taxon>Bacillati</taxon>
        <taxon>Actinomycetota</taxon>
        <taxon>Actinomycetes</taxon>
        <taxon>Actinomycetales</taxon>
        <taxon>Actinomycetaceae</taxon>
        <taxon>Trueperella</taxon>
    </lineage>
</organism>
<evidence type="ECO:0000256" key="1">
    <source>
        <dbReference type="ARBA" id="ARBA00004496"/>
    </source>
</evidence>
<keyword evidence="4" id="KW-0963">Cytoplasm</keyword>
<accession>A0ABT9PIJ3</accession>
<evidence type="ECO:0000256" key="5">
    <source>
        <dbReference type="ARBA" id="ARBA00022618"/>
    </source>
</evidence>
<keyword evidence="7" id="KW-0131">Cell cycle</keyword>
<dbReference type="RefSeq" id="WP_296931005.1">
    <property type="nucleotide sequence ID" value="NZ_CP133407.1"/>
</dbReference>
<comment type="similarity">
    <text evidence="2">Belongs to the DivIVA family.</text>
</comment>
<evidence type="ECO:0000256" key="7">
    <source>
        <dbReference type="ARBA" id="ARBA00023306"/>
    </source>
</evidence>
<gene>
    <name evidence="10" type="ORF">J2S45_000893</name>
</gene>
<dbReference type="Gene3D" id="6.10.250.660">
    <property type="match status" value="1"/>
</dbReference>
<evidence type="ECO:0000256" key="3">
    <source>
        <dbReference type="ARBA" id="ARBA00018787"/>
    </source>
</evidence>